<dbReference type="InterPro" id="IPR036388">
    <property type="entry name" value="WH-like_DNA-bd_sf"/>
</dbReference>
<feature type="region of interest" description="Disordered" evidence="1">
    <location>
        <begin position="1"/>
        <end position="58"/>
    </location>
</feature>
<dbReference type="PROSITE" id="PS50995">
    <property type="entry name" value="HTH_MARR_2"/>
    <property type="match status" value="1"/>
</dbReference>
<dbReference type="AlphaFoldDB" id="A0A411YI14"/>
<dbReference type="SUPFAM" id="SSF46785">
    <property type="entry name" value="Winged helix' DNA-binding domain"/>
    <property type="match status" value="1"/>
</dbReference>
<dbReference type="Proteomes" id="UP000291469">
    <property type="component" value="Chromosome"/>
</dbReference>
<dbReference type="InterPro" id="IPR000835">
    <property type="entry name" value="HTH_MarR-typ"/>
</dbReference>
<feature type="compositionally biased region" description="Basic and acidic residues" evidence="1">
    <location>
        <begin position="230"/>
        <end position="243"/>
    </location>
</feature>
<protein>
    <submittedName>
        <fullName evidence="3">MarR family transcriptional regulator</fullName>
    </submittedName>
</protein>
<proteinExistence type="predicted"/>
<feature type="region of interest" description="Disordered" evidence="1">
    <location>
        <begin position="215"/>
        <end position="265"/>
    </location>
</feature>
<reference evidence="3 4" key="1">
    <citation type="submission" date="2019-01" db="EMBL/GenBank/DDBJ databases">
        <title>Egibacter rhizosphaerae EGI 80759T.</title>
        <authorList>
            <person name="Chen D.-D."/>
            <person name="Tian Y."/>
            <person name="Jiao J.-Y."/>
            <person name="Zhang X.-T."/>
            <person name="Zhang Y.-G."/>
            <person name="Zhang Y."/>
            <person name="Xiao M."/>
            <person name="Shu W.-S."/>
            <person name="Li W.-J."/>
        </authorList>
    </citation>
    <scope>NUCLEOTIDE SEQUENCE [LARGE SCALE GENOMIC DNA]</scope>
    <source>
        <strain evidence="3 4">EGI 80759</strain>
    </source>
</reference>
<organism evidence="3 4">
    <name type="scientific">Egibacter rhizosphaerae</name>
    <dbReference type="NCBI Taxonomy" id="1670831"/>
    <lineage>
        <taxon>Bacteria</taxon>
        <taxon>Bacillati</taxon>
        <taxon>Actinomycetota</taxon>
        <taxon>Nitriliruptoria</taxon>
        <taxon>Egibacterales</taxon>
        <taxon>Egibacteraceae</taxon>
        <taxon>Egibacter</taxon>
    </lineage>
</organism>
<evidence type="ECO:0000256" key="1">
    <source>
        <dbReference type="SAM" id="MobiDB-lite"/>
    </source>
</evidence>
<dbReference type="PRINTS" id="PR00598">
    <property type="entry name" value="HTHMARR"/>
</dbReference>
<dbReference type="KEGG" id="erz:ER308_14850"/>
<dbReference type="Gene3D" id="1.10.10.10">
    <property type="entry name" value="Winged helix-like DNA-binding domain superfamily/Winged helix DNA-binding domain"/>
    <property type="match status" value="1"/>
</dbReference>
<dbReference type="GO" id="GO:0003700">
    <property type="term" value="F:DNA-binding transcription factor activity"/>
    <property type="evidence" value="ECO:0007669"/>
    <property type="project" value="InterPro"/>
</dbReference>
<dbReference type="PANTHER" id="PTHR33164">
    <property type="entry name" value="TRANSCRIPTIONAL REGULATOR, MARR FAMILY"/>
    <property type="match status" value="1"/>
</dbReference>
<dbReference type="GO" id="GO:0006950">
    <property type="term" value="P:response to stress"/>
    <property type="evidence" value="ECO:0007669"/>
    <property type="project" value="TreeGrafter"/>
</dbReference>
<gene>
    <name evidence="3" type="ORF">ER308_14850</name>
</gene>
<dbReference type="EMBL" id="CP036402">
    <property type="protein sequence ID" value="QBI20712.1"/>
    <property type="molecule type" value="Genomic_DNA"/>
</dbReference>
<sequence>MGPAGPSGLRGSGGLRGSSGRRGPPGSGGPAGQPSMGHGQPHAQPRPDGQGGHSASPADQCMVPAIMSRSSHPPASLPERLDAVLTGLRRFWQRPAARAHFDARLDRGLEPRDYRTLRVIGERGGCSVSAVARDLVLDQSTASRLVDRVVNRGYVARNVDDEDRRRSTLQLTEQGEAALAQLVDARRSLLRQLIADWPEEDVTRLVELLERLDDASRSAEPHQAQTSKPHTPEAHAPEAHAPEAHTPGAHTPEAQTSEEASHGLR</sequence>
<dbReference type="PANTHER" id="PTHR33164:SF89">
    <property type="entry name" value="MARR FAMILY REGULATORY PROTEIN"/>
    <property type="match status" value="1"/>
</dbReference>
<dbReference type="Pfam" id="PF12802">
    <property type="entry name" value="MarR_2"/>
    <property type="match status" value="1"/>
</dbReference>
<dbReference type="InterPro" id="IPR036390">
    <property type="entry name" value="WH_DNA-bd_sf"/>
</dbReference>
<accession>A0A411YI14</accession>
<evidence type="ECO:0000313" key="3">
    <source>
        <dbReference type="EMBL" id="QBI20712.1"/>
    </source>
</evidence>
<name>A0A411YI14_9ACTN</name>
<feature type="compositionally biased region" description="Gly residues" evidence="1">
    <location>
        <begin position="8"/>
        <end position="17"/>
    </location>
</feature>
<keyword evidence="4" id="KW-1185">Reference proteome</keyword>
<evidence type="ECO:0000313" key="4">
    <source>
        <dbReference type="Proteomes" id="UP000291469"/>
    </source>
</evidence>
<feature type="domain" description="HTH marR-type" evidence="2">
    <location>
        <begin position="74"/>
        <end position="214"/>
    </location>
</feature>
<evidence type="ECO:0000259" key="2">
    <source>
        <dbReference type="PROSITE" id="PS50995"/>
    </source>
</evidence>
<dbReference type="OrthoDB" id="4720977at2"/>
<dbReference type="InterPro" id="IPR039422">
    <property type="entry name" value="MarR/SlyA-like"/>
</dbReference>
<dbReference type="SMART" id="SM00347">
    <property type="entry name" value="HTH_MARR"/>
    <property type="match status" value="1"/>
</dbReference>